<dbReference type="SUPFAM" id="SSF103515">
    <property type="entry name" value="Autotransporter"/>
    <property type="match status" value="1"/>
</dbReference>
<proteinExistence type="predicted"/>
<evidence type="ECO:0008006" key="3">
    <source>
        <dbReference type="Google" id="ProtNLM"/>
    </source>
</evidence>
<organism evidence="1 2">
    <name type="scientific">Thalassospira tepidiphila</name>
    <dbReference type="NCBI Taxonomy" id="393657"/>
    <lineage>
        <taxon>Bacteria</taxon>
        <taxon>Pseudomonadati</taxon>
        <taxon>Pseudomonadota</taxon>
        <taxon>Alphaproteobacteria</taxon>
        <taxon>Rhodospirillales</taxon>
        <taxon>Thalassospiraceae</taxon>
        <taxon>Thalassospira</taxon>
    </lineage>
</organism>
<gene>
    <name evidence="1" type="ORF">GGR96_000740</name>
</gene>
<name>A0ABX0WWE0_9PROT</name>
<evidence type="ECO:0000313" key="2">
    <source>
        <dbReference type="Proteomes" id="UP000556869"/>
    </source>
</evidence>
<keyword evidence="2" id="KW-1185">Reference proteome</keyword>
<dbReference type="Gene3D" id="2.40.128.130">
    <property type="entry name" value="Autotransporter beta-domain"/>
    <property type="match status" value="1"/>
</dbReference>
<dbReference type="EMBL" id="JAATJD010000001">
    <property type="protein sequence ID" value="NJB73668.1"/>
    <property type="molecule type" value="Genomic_DNA"/>
</dbReference>
<reference evidence="1 2" key="1">
    <citation type="submission" date="2020-03" db="EMBL/GenBank/DDBJ databases">
        <title>Genomic Encyclopedia of Type Strains, Phase IV (KMG-IV): sequencing the most valuable type-strain genomes for metagenomic binning, comparative biology and taxonomic classification.</title>
        <authorList>
            <person name="Goeker M."/>
        </authorList>
    </citation>
    <scope>NUCLEOTIDE SEQUENCE [LARGE SCALE GENOMIC DNA]</scope>
    <source>
        <strain evidence="1 2">DSM 18888</strain>
    </source>
</reference>
<accession>A0ABX0WWE0</accession>
<protein>
    <recommendedName>
        <fullName evidence="3">Autotransporter domain-containing protein</fullName>
    </recommendedName>
</protein>
<sequence length="467" mass="50973">MHRRFQAAVIATVCLAAVTYILRREISQPPIIPQAFARDDAARPDAPVLRNKTTTRTENQQRHMNRLYDKMDEDLYDSRVAPLLFDGFLSPPQQATEHLQFGMGTPTPSEILAGRNALSSLARKLDLDSAAGTFPTQSRSVHAPISIWLAGNHSELENRITGSGYDPGLSGDTISIDSGVDYLIDDGLVLGIGVGWGSTVGESGTRQLGYRENNLALSPYFVSRVTDWFNLRGSISVGQSTIRQSPIGPVPDNLRYAERLDSTSISNSIGFGTDYEFGAVPLRIQLDGDITTAREYVDAARATSGGLVPGSIATTQLFDASVEARYRLGFGNHEIIPFAGQDETISLLNQNYGRSGSTRYYAGADYAYDPLSFDLSIQGFRDIATGTEDITGIRSEFSLIHDVAQSSMTLEPFVSIESTNLYLDTGGGITQQWGSFPASVSFELRRKLSYEVSHGNYTGFLTIDVPF</sequence>
<dbReference type="Proteomes" id="UP000556869">
    <property type="component" value="Unassembled WGS sequence"/>
</dbReference>
<comment type="caution">
    <text evidence="1">The sequence shown here is derived from an EMBL/GenBank/DDBJ whole genome shotgun (WGS) entry which is preliminary data.</text>
</comment>
<dbReference type="InterPro" id="IPR036709">
    <property type="entry name" value="Autotransporte_beta_dom_sf"/>
</dbReference>
<evidence type="ECO:0000313" key="1">
    <source>
        <dbReference type="EMBL" id="NJB73668.1"/>
    </source>
</evidence>
<dbReference type="RefSeq" id="WP_209272099.1">
    <property type="nucleotide sequence ID" value="NZ_BAAAEQ010000001.1"/>
</dbReference>